<protein>
    <submittedName>
        <fullName evidence="2">Uncharacterized protein</fullName>
    </submittedName>
</protein>
<dbReference type="AlphaFoldDB" id="A0A0E9Q2G1"/>
<name>A0A0E9Q2G1_ANGAN</name>
<evidence type="ECO:0000256" key="1">
    <source>
        <dbReference type="SAM" id="MobiDB-lite"/>
    </source>
</evidence>
<feature type="region of interest" description="Disordered" evidence="1">
    <location>
        <begin position="1"/>
        <end position="37"/>
    </location>
</feature>
<organism evidence="2">
    <name type="scientific">Anguilla anguilla</name>
    <name type="common">European freshwater eel</name>
    <name type="synonym">Muraena anguilla</name>
    <dbReference type="NCBI Taxonomy" id="7936"/>
    <lineage>
        <taxon>Eukaryota</taxon>
        <taxon>Metazoa</taxon>
        <taxon>Chordata</taxon>
        <taxon>Craniata</taxon>
        <taxon>Vertebrata</taxon>
        <taxon>Euteleostomi</taxon>
        <taxon>Actinopterygii</taxon>
        <taxon>Neopterygii</taxon>
        <taxon>Teleostei</taxon>
        <taxon>Anguilliformes</taxon>
        <taxon>Anguillidae</taxon>
        <taxon>Anguilla</taxon>
    </lineage>
</organism>
<proteinExistence type="predicted"/>
<evidence type="ECO:0000313" key="2">
    <source>
        <dbReference type="EMBL" id="JAH10525.1"/>
    </source>
</evidence>
<reference evidence="2" key="1">
    <citation type="submission" date="2014-11" db="EMBL/GenBank/DDBJ databases">
        <authorList>
            <person name="Amaro Gonzalez C."/>
        </authorList>
    </citation>
    <scope>NUCLEOTIDE SEQUENCE</scope>
</reference>
<dbReference type="EMBL" id="GBXM01098052">
    <property type="protein sequence ID" value="JAH10525.1"/>
    <property type="molecule type" value="Transcribed_RNA"/>
</dbReference>
<sequence length="37" mass="4288">MTTCRLGLQQPPRGNSSDSDPHTNWRCSMIRQSTRLR</sequence>
<reference evidence="2" key="2">
    <citation type="journal article" date="2015" name="Fish Shellfish Immunol.">
        <title>Early steps in the European eel (Anguilla anguilla)-Vibrio vulnificus interaction in the gills: Role of the RtxA13 toxin.</title>
        <authorList>
            <person name="Callol A."/>
            <person name="Pajuelo D."/>
            <person name="Ebbesson L."/>
            <person name="Teles M."/>
            <person name="MacKenzie S."/>
            <person name="Amaro C."/>
        </authorList>
    </citation>
    <scope>NUCLEOTIDE SEQUENCE</scope>
</reference>
<accession>A0A0E9Q2G1</accession>